<feature type="region of interest" description="Disordered" evidence="1">
    <location>
        <begin position="118"/>
        <end position="158"/>
    </location>
</feature>
<dbReference type="EMBL" id="JACASE010000004">
    <property type="protein sequence ID" value="KAF6475041.1"/>
    <property type="molecule type" value="Genomic_DNA"/>
</dbReference>
<dbReference type="AlphaFoldDB" id="A0A7J8HST3"/>
<evidence type="ECO:0000313" key="3">
    <source>
        <dbReference type="Proteomes" id="UP000593571"/>
    </source>
</evidence>
<feature type="compositionally biased region" description="Polar residues" evidence="1">
    <location>
        <begin position="138"/>
        <end position="152"/>
    </location>
</feature>
<organism evidence="2 3">
    <name type="scientific">Rousettus aegyptiacus</name>
    <name type="common">Egyptian fruit bat</name>
    <name type="synonym">Pteropus aegyptiacus</name>
    <dbReference type="NCBI Taxonomy" id="9407"/>
    <lineage>
        <taxon>Eukaryota</taxon>
        <taxon>Metazoa</taxon>
        <taxon>Chordata</taxon>
        <taxon>Craniata</taxon>
        <taxon>Vertebrata</taxon>
        <taxon>Euteleostomi</taxon>
        <taxon>Mammalia</taxon>
        <taxon>Eutheria</taxon>
        <taxon>Laurasiatheria</taxon>
        <taxon>Chiroptera</taxon>
        <taxon>Yinpterochiroptera</taxon>
        <taxon>Pteropodoidea</taxon>
        <taxon>Pteropodidae</taxon>
        <taxon>Rousettinae</taxon>
        <taxon>Rousettus</taxon>
    </lineage>
</organism>
<gene>
    <name evidence="2" type="ORF">HJG63_011134</name>
</gene>
<sequence length="158" mass="17101">MTSRCPESISVLACFLPGRGSARHRGSIIFPLPAATSGVLARRRAKPSLALLKFRSLNKPQCHLCPQTSKAPSTLICLEIINEHITVWYDKLLKSHPGWSLNKFGEAETVSVQLRLSPSHLSGKPGAEMPHRAAHHNSGLSLGAISNSQTHRTGLLGQ</sequence>
<keyword evidence="3" id="KW-1185">Reference proteome</keyword>
<accession>A0A7J8HST3</accession>
<dbReference type="Proteomes" id="UP000593571">
    <property type="component" value="Unassembled WGS sequence"/>
</dbReference>
<comment type="caution">
    <text evidence="2">The sequence shown here is derived from an EMBL/GenBank/DDBJ whole genome shotgun (WGS) entry which is preliminary data.</text>
</comment>
<proteinExistence type="predicted"/>
<name>A0A7J8HST3_ROUAE</name>
<evidence type="ECO:0000313" key="2">
    <source>
        <dbReference type="EMBL" id="KAF6475041.1"/>
    </source>
</evidence>
<evidence type="ECO:0000256" key="1">
    <source>
        <dbReference type="SAM" id="MobiDB-lite"/>
    </source>
</evidence>
<reference evidence="2 3" key="1">
    <citation type="journal article" date="2020" name="Nature">
        <title>Six reference-quality genomes reveal evolution of bat adaptations.</title>
        <authorList>
            <person name="Jebb D."/>
            <person name="Huang Z."/>
            <person name="Pippel M."/>
            <person name="Hughes G.M."/>
            <person name="Lavrichenko K."/>
            <person name="Devanna P."/>
            <person name="Winkler S."/>
            <person name="Jermiin L.S."/>
            <person name="Skirmuntt E.C."/>
            <person name="Katzourakis A."/>
            <person name="Burkitt-Gray L."/>
            <person name="Ray D.A."/>
            <person name="Sullivan K.A.M."/>
            <person name="Roscito J.G."/>
            <person name="Kirilenko B.M."/>
            <person name="Davalos L.M."/>
            <person name="Corthals A.P."/>
            <person name="Power M.L."/>
            <person name="Jones G."/>
            <person name="Ransome R.D."/>
            <person name="Dechmann D.K.N."/>
            <person name="Locatelli A.G."/>
            <person name="Puechmaille S.J."/>
            <person name="Fedrigo O."/>
            <person name="Jarvis E.D."/>
            <person name="Hiller M."/>
            <person name="Vernes S.C."/>
            <person name="Myers E.W."/>
            <person name="Teeling E.C."/>
        </authorList>
    </citation>
    <scope>NUCLEOTIDE SEQUENCE [LARGE SCALE GENOMIC DNA]</scope>
    <source>
        <strain evidence="2">MRouAeg1</strain>
        <tissue evidence="2">Muscle</tissue>
    </source>
</reference>
<protein>
    <submittedName>
        <fullName evidence="2">Uncharacterized protein</fullName>
    </submittedName>
</protein>